<evidence type="ECO:0000313" key="1">
    <source>
        <dbReference type="EMBL" id="CAB1451803.1"/>
    </source>
</evidence>
<gene>
    <name evidence="1" type="ORF">PLEPLA_LOCUS39530</name>
</gene>
<keyword evidence="2" id="KW-1185">Reference proteome</keyword>
<comment type="caution">
    <text evidence="1">The sequence shown here is derived from an EMBL/GenBank/DDBJ whole genome shotgun (WGS) entry which is preliminary data.</text>
</comment>
<dbReference type="EMBL" id="CADEAL010004103">
    <property type="protein sequence ID" value="CAB1451803.1"/>
    <property type="molecule type" value="Genomic_DNA"/>
</dbReference>
<sequence length="110" mass="12070">MITRSSGQATVLLLVKKPAGKIIAQLQTAVAGGREQGVVGFKREIRPEESAQKVAEEMEKLSHLHKYQQPCALAISEAWLDDRAPDGRVVSGSPEAFTMDRGEVWLLREA</sequence>
<reference evidence="1" key="1">
    <citation type="submission" date="2020-03" db="EMBL/GenBank/DDBJ databases">
        <authorList>
            <person name="Weist P."/>
        </authorList>
    </citation>
    <scope>NUCLEOTIDE SEQUENCE</scope>
</reference>
<proteinExistence type="predicted"/>
<dbReference type="AlphaFoldDB" id="A0A9N7VIY9"/>
<evidence type="ECO:0000313" key="2">
    <source>
        <dbReference type="Proteomes" id="UP001153269"/>
    </source>
</evidence>
<dbReference type="Proteomes" id="UP001153269">
    <property type="component" value="Unassembled WGS sequence"/>
</dbReference>
<name>A0A9N7VIY9_PLEPL</name>
<organism evidence="1 2">
    <name type="scientific">Pleuronectes platessa</name>
    <name type="common">European plaice</name>
    <dbReference type="NCBI Taxonomy" id="8262"/>
    <lineage>
        <taxon>Eukaryota</taxon>
        <taxon>Metazoa</taxon>
        <taxon>Chordata</taxon>
        <taxon>Craniata</taxon>
        <taxon>Vertebrata</taxon>
        <taxon>Euteleostomi</taxon>
        <taxon>Actinopterygii</taxon>
        <taxon>Neopterygii</taxon>
        <taxon>Teleostei</taxon>
        <taxon>Neoteleostei</taxon>
        <taxon>Acanthomorphata</taxon>
        <taxon>Carangaria</taxon>
        <taxon>Pleuronectiformes</taxon>
        <taxon>Pleuronectoidei</taxon>
        <taxon>Pleuronectidae</taxon>
        <taxon>Pleuronectes</taxon>
    </lineage>
</organism>
<accession>A0A9N7VIY9</accession>
<protein>
    <submittedName>
        <fullName evidence="1">Uncharacterized protein</fullName>
    </submittedName>
</protein>